<dbReference type="OrthoDB" id="321830at2"/>
<evidence type="ECO:0000259" key="7">
    <source>
        <dbReference type="Pfam" id="PF00892"/>
    </source>
</evidence>
<organism evidence="8 9">
    <name type="scientific">Shimia gijangensis</name>
    <dbReference type="NCBI Taxonomy" id="1470563"/>
    <lineage>
        <taxon>Bacteria</taxon>
        <taxon>Pseudomonadati</taxon>
        <taxon>Pseudomonadota</taxon>
        <taxon>Alphaproteobacteria</taxon>
        <taxon>Rhodobacterales</taxon>
        <taxon>Roseobacteraceae</taxon>
    </lineage>
</organism>
<evidence type="ECO:0000256" key="4">
    <source>
        <dbReference type="ARBA" id="ARBA00023136"/>
    </source>
</evidence>
<name>A0A1M6CTH8_9RHOB</name>
<evidence type="ECO:0000256" key="5">
    <source>
        <dbReference type="SAM" id="Phobius"/>
    </source>
</evidence>
<gene>
    <name evidence="8" type="ORF">SAMN05444000_102144</name>
</gene>
<feature type="signal peptide" evidence="6">
    <location>
        <begin position="1"/>
        <end position="15"/>
    </location>
</feature>
<reference evidence="9" key="1">
    <citation type="submission" date="2016-11" db="EMBL/GenBank/DDBJ databases">
        <authorList>
            <person name="Varghese N."/>
            <person name="Submissions S."/>
        </authorList>
    </citation>
    <scope>NUCLEOTIDE SEQUENCE [LARGE SCALE GENOMIC DNA]</scope>
    <source>
        <strain evidence="9">DSM 100564</strain>
    </source>
</reference>
<evidence type="ECO:0000313" key="9">
    <source>
        <dbReference type="Proteomes" id="UP000183982"/>
    </source>
</evidence>
<evidence type="ECO:0000256" key="2">
    <source>
        <dbReference type="ARBA" id="ARBA00022692"/>
    </source>
</evidence>
<dbReference type="InterPro" id="IPR050638">
    <property type="entry name" value="AA-Vitamin_Transporters"/>
</dbReference>
<feature type="transmembrane region" description="Helical" evidence="5">
    <location>
        <begin position="142"/>
        <end position="162"/>
    </location>
</feature>
<dbReference type="InterPro" id="IPR000620">
    <property type="entry name" value="EamA_dom"/>
</dbReference>
<feature type="transmembrane region" description="Helical" evidence="5">
    <location>
        <begin position="256"/>
        <end position="273"/>
    </location>
</feature>
<keyword evidence="4 5" id="KW-0472">Membrane</keyword>
<evidence type="ECO:0000313" key="8">
    <source>
        <dbReference type="EMBL" id="SHI64260.1"/>
    </source>
</evidence>
<dbReference type="SUPFAM" id="SSF103481">
    <property type="entry name" value="Multidrug resistance efflux transporter EmrE"/>
    <property type="match status" value="2"/>
</dbReference>
<dbReference type="AlphaFoldDB" id="A0A1M6CTH8"/>
<evidence type="ECO:0000256" key="6">
    <source>
        <dbReference type="SAM" id="SignalP"/>
    </source>
</evidence>
<feature type="domain" description="EamA" evidence="7">
    <location>
        <begin position="149"/>
        <end position="273"/>
    </location>
</feature>
<evidence type="ECO:0000256" key="1">
    <source>
        <dbReference type="ARBA" id="ARBA00004141"/>
    </source>
</evidence>
<keyword evidence="2 5" id="KW-0812">Transmembrane</keyword>
<dbReference type="GO" id="GO:0016020">
    <property type="term" value="C:membrane"/>
    <property type="evidence" value="ECO:0007669"/>
    <property type="project" value="UniProtKB-SubCell"/>
</dbReference>
<feature type="transmembrane region" description="Helical" evidence="5">
    <location>
        <begin position="174"/>
        <end position="192"/>
    </location>
</feature>
<keyword evidence="6" id="KW-0732">Signal</keyword>
<feature type="transmembrane region" description="Helical" evidence="5">
    <location>
        <begin position="116"/>
        <end position="136"/>
    </location>
</feature>
<dbReference type="InterPro" id="IPR037185">
    <property type="entry name" value="EmrE-like"/>
</dbReference>
<feature type="chain" id="PRO_5012319278" evidence="6">
    <location>
        <begin position="16"/>
        <end position="276"/>
    </location>
</feature>
<feature type="transmembrane region" description="Helical" evidence="5">
    <location>
        <begin position="65"/>
        <end position="83"/>
    </location>
</feature>
<dbReference type="STRING" id="1470563.SAMN05444000_102144"/>
<dbReference type="PANTHER" id="PTHR32322:SF9">
    <property type="entry name" value="AMINO-ACID METABOLITE EFFLUX PUMP-RELATED"/>
    <property type="match status" value="1"/>
</dbReference>
<sequence length="276" mass="28786">MKLVLLTLLAMIAFAANSVLNRMALAPGDMDAVSFGVVRLVSGAVALSALVAYQGRGFTLGGLSRLWAVVALLAYLFGFSLAYEVLDPGFGALILFGVVQVTMFAGAVLSREQMPLTRWTGAALAMAGLVWLLWPIGEVEPSWTHVASMTLAGLGWGVYSLFGRASGDPLQATAMNFLLAAPMGFVLLLGPQEVSLPTAGVTWAIVSGVLTSGLGYALWYQILPDLGASRAAVAQLSVPVIALAGGMMFLGEELTARFALAAVLVISGVVLSLRPR</sequence>
<feature type="transmembrane region" description="Helical" evidence="5">
    <location>
        <begin position="198"/>
        <end position="219"/>
    </location>
</feature>
<feature type="transmembrane region" description="Helical" evidence="5">
    <location>
        <begin position="89"/>
        <end position="109"/>
    </location>
</feature>
<evidence type="ECO:0000256" key="3">
    <source>
        <dbReference type="ARBA" id="ARBA00022989"/>
    </source>
</evidence>
<keyword evidence="3 5" id="KW-1133">Transmembrane helix</keyword>
<protein>
    <submittedName>
        <fullName evidence="8">EamA domain-containing membrane protein RarD</fullName>
    </submittedName>
</protein>
<proteinExistence type="predicted"/>
<dbReference type="EMBL" id="FQZQ01000002">
    <property type="protein sequence ID" value="SHI64260.1"/>
    <property type="molecule type" value="Genomic_DNA"/>
</dbReference>
<accession>A0A1M6CTH8</accession>
<dbReference type="Pfam" id="PF00892">
    <property type="entry name" value="EamA"/>
    <property type="match status" value="1"/>
</dbReference>
<feature type="transmembrane region" description="Helical" evidence="5">
    <location>
        <begin position="32"/>
        <end position="53"/>
    </location>
</feature>
<dbReference type="PANTHER" id="PTHR32322">
    <property type="entry name" value="INNER MEMBRANE TRANSPORTER"/>
    <property type="match status" value="1"/>
</dbReference>
<keyword evidence="9" id="KW-1185">Reference proteome</keyword>
<comment type="subcellular location">
    <subcellularLocation>
        <location evidence="1">Membrane</location>
        <topology evidence="1">Multi-pass membrane protein</topology>
    </subcellularLocation>
</comment>
<feature type="transmembrane region" description="Helical" evidence="5">
    <location>
        <begin position="231"/>
        <end position="250"/>
    </location>
</feature>
<dbReference type="RefSeq" id="WP_073248958.1">
    <property type="nucleotide sequence ID" value="NZ_FQZQ01000002.1"/>
</dbReference>
<dbReference type="Proteomes" id="UP000183982">
    <property type="component" value="Unassembled WGS sequence"/>
</dbReference>